<organism evidence="2 3">
    <name type="scientific">Stephania cephalantha</name>
    <dbReference type="NCBI Taxonomy" id="152367"/>
    <lineage>
        <taxon>Eukaryota</taxon>
        <taxon>Viridiplantae</taxon>
        <taxon>Streptophyta</taxon>
        <taxon>Embryophyta</taxon>
        <taxon>Tracheophyta</taxon>
        <taxon>Spermatophyta</taxon>
        <taxon>Magnoliopsida</taxon>
        <taxon>Ranunculales</taxon>
        <taxon>Menispermaceae</taxon>
        <taxon>Menispermoideae</taxon>
        <taxon>Cissampelideae</taxon>
        <taxon>Stephania</taxon>
    </lineage>
</organism>
<accession>A0AAP0HXQ0</accession>
<reference evidence="2 3" key="1">
    <citation type="submission" date="2024-01" db="EMBL/GenBank/DDBJ databases">
        <title>Genome assemblies of Stephania.</title>
        <authorList>
            <person name="Yang L."/>
        </authorList>
    </citation>
    <scope>NUCLEOTIDE SEQUENCE [LARGE SCALE GENOMIC DNA]</scope>
    <source>
        <strain evidence="2">JXDWG</strain>
        <tissue evidence="2">Leaf</tissue>
    </source>
</reference>
<dbReference type="Proteomes" id="UP001419268">
    <property type="component" value="Unassembled WGS sequence"/>
</dbReference>
<sequence length="90" mass="9897">MTLTSVQESPGWGWSPAPREESRVVEGHHQRRWLLEPQGGRVGGGEAERGLFRLGLPKQLLAIYFVGGFTANVGIYNPLTAKLWGIKLGI</sequence>
<dbReference type="AlphaFoldDB" id="A0AAP0HXQ0"/>
<evidence type="ECO:0000313" key="3">
    <source>
        <dbReference type="Proteomes" id="UP001419268"/>
    </source>
</evidence>
<dbReference type="EMBL" id="JBBNAG010000010">
    <property type="protein sequence ID" value="KAK9100230.1"/>
    <property type="molecule type" value="Genomic_DNA"/>
</dbReference>
<name>A0AAP0HXQ0_9MAGN</name>
<keyword evidence="3" id="KW-1185">Reference proteome</keyword>
<feature type="region of interest" description="Disordered" evidence="1">
    <location>
        <begin position="1"/>
        <end position="21"/>
    </location>
</feature>
<comment type="caution">
    <text evidence="2">The sequence shown here is derived from an EMBL/GenBank/DDBJ whole genome shotgun (WGS) entry which is preliminary data.</text>
</comment>
<evidence type="ECO:0000256" key="1">
    <source>
        <dbReference type="SAM" id="MobiDB-lite"/>
    </source>
</evidence>
<gene>
    <name evidence="2" type="ORF">Scep_023660</name>
</gene>
<evidence type="ECO:0000313" key="2">
    <source>
        <dbReference type="EMBL" id="KAK9100230.1"/>
    </source>
</evidence>
<proteinExistence type="predicted"/>
<protein>
    <submittedName>
        <fullName evidence="2">Uncharacterized protein</fullName>
    </submittedName>
</protein>